<keyword evidence="6" id="KW-1185">Reference proteome</keyword>
<name>A0A3M0GQM9_9FLAO</name>
<gene>
    <name evidence="5" type="ORF">EAX61_01125</name>
</gene>
<dbReference type="Gene3D" id="2.40.100.10">
    <property type="entry name" value="Cyclophilin-like"/>
    <property type="match status" value="1"/>
</dbReference>
<dbReference type="InterPro" id="IPR002130">
    <property type="entry name" value="Cyclophilin-type_PPIase_dom"/>
</dbReference>
<dbReference type="AlphaFoldDB" id="A0A3M0GQM9"/>
<dbReference type="GO" id="GO:0003755">
    <property type="term" value="F:peptidyl-prolyl cis-trans isomerase activity"/>
    <property type="evidence" value="ECO:0007669"/>
    <property type="project" value="UniProtKB-UniRule"/>
</dbReference>
<dbReference type="Pfam" id="PF00160">
    <property type="entry name" value="Pro_isomerase"/>
    <property type="match status" value="1"/>
</dbReference>
<dbReference type="Proteomes" id="UP000281985">
    <property type="component" value="Unassembled WGS sequence"/>
</dbReference>
<evidence type="ECO:0000313" key="5">
    <source>
        <dbReference type="EMBL" id="RMB64013.1"/>
    </source>
</evidence>
<dbReference type="PANTHER" id="PTHR45625">
    <property type="entry name" value="PEPTIDYL-PROLYL CIS-TRANS ISOMERASE-RELATED"/>
    <property type="match status" value="1"/>
</dbReference>
<dbReference type="CDD" id="cd00317">
    <property type="entry name" value="cyclophilin"/>
    <property type="match status" value="1"/>
</dbReference>
<dbReference type="SUPFAM" id="SSF50891">
    <property type="entry name" value="Cyclophilin-like"/>
    <property type="match status" value="1"/>
</dbReference>
<comment type="caution">
    <text evidence="5">The sequence shown here is derived from an EMBL/GenBank/DDBJ whole genome shotgun (WGS) entry which is preliminary data.</text>
</comment>
<dbReference type="PROSITE" id="PS50072">
    <property type="entry name" value="CSA_PPIASE_2"/>
    <property type="match status" value="1"/>
</dbReference>
<feature type="domain" description="PPIase cyclophilin-type" evidence="4">
    <location>
        <begin position="86"/>
        <end position="235"/>
    </location>
</feature>
<dbReference type="RefSeq" id="WP_121915809.1">
    <property type="nucleotide sequence ID" value="NZ_REFV01000001.1"/>
</dbReference>
<dbReference type="EC" id="5.2.1.8" evidence="3"/>
<comment type="function">
    <text evidence="3">PPIases accelerate the folding of proteins. It catalyzes the cis-trans isomerization of proline imidic peptide bonds in oligopeptides.</text>
</comment>
<keyword evidence="2 3" id="KW-0413">Isomerase</keyword>
<dbReference type="PANTHER" id="PTHR45625:SF4">
    <property type="entry name" value="PEPTIDYLPROLYL ISOMERASE DOMAIN AND WD REPEAT-CONTAINING PROTEIN 1"/>
    <property type="match status" value="1"/>
</dbReference>
<reference evidence="5 6" key="1">
    <citation type="submission" date="2018-10" db="EMBL/GenBank/DDBJ databases">
        <title>Dokdonia luteus sp. nov., isolated from sea water.</title>
        <authorList>
            <person name="Zhou L.Y."/>
            <person name="Du Z.J."/>
        </authorList>
    </citation>
    <scope>NUCLEOTIDE SEQUENCE [LARGE SCALE GENOMIC DNA]</scope>
    <source>
        <strain evidence="5 6">SH27</strain>
    </source>
</reference>
<proteinExistence type="inferred from homology"/>
<dbReference type="PRINTS" id="PR00153">
    <property type="entry name" value="CSAPPISMRASE"/>
</dbReference>
<evidence type="ECO:0000256" key="1">
    <source>
        <dbReference type="ARBA" id="ARBA00023110"/>
    </source>
</evidence>
<dbReference type="InterPro" id="IPR044666">
    <property type="entry name" value="Cyclophilin_A-like"/>
</dbReference>
<evidence type="ECO:0000256" key="2">
    <source>
        <dbReference type="ARBA" id="ARBA00023235"/>
    </source>
</evidence>
<evidence type="ECO:0000313" key="6">
    <source>
        <dbReference type="Proteomes" id="UP000281985"/>
    </source>
</evidence>
<dbReference type="EMBL" id="REFV01000001">
    <property type="protein sequence ID" value="RMB64013.1"/>
    <property type="molecule type" value="Genomic_DNA"/>
</dbReference>
<evidence type="ECO:0000259" key="4">
    <source>
        <dbReference type="PROSITE" id="PS50072"/>
    </source>
</evidence>
<comment type="similarity">
    <text evidence="3">Belongs to the cyclophilin-type PPIase family.</text>
</comment>
<sequence length="235" mass="26627">MTRYFLMAIAMVCLAGCQDTKSTKKETIPEVIKDTVKKIEEKKPEPPKLGTPKNPFMPDQYAVKPFLQAYGAENPETKVRIATSFGNIELQLYNDTPLHRANFILMVKEGYFDLTEFYRVSPSFVIQGGNSDSYKMGRKRKAMGDYLIPNESKYRHNRGALAAAKFVEQNISNASSPFEFYIVQNPLGAHHLNGAHTVFGRVTKGMEVVDEINKVRVDQSEWPLEKIPMTVTIIE</sequence>
<evidence type="ECO:0000256" key="3">
    <source>
        <dbReference type="RuleBase" id="RU363019"/>
    </source>
</evidence>
<dbReference type="InterPro" id="IPR029000">
    <property type="entry name" value="Cyclophilin-like_dom_sf"/>
</dbReference>
<keyword evidence="1 3" id="KW-0697">Rotamase</keyword>
<protein>
    <recommendedName>
        <fullName evidence="3">Peptidyl-prolyl cis-trans isomerase</fullName>
        <shortName evidence="3">PPIase</shortName>
        <ecNumber evidence="3">5.2.1.8</ecNumber>
    </recommendedName>
</protein>
<comment type="catalytic activity">
    <reaction evidence="3">
        <text>[protein]-peptidylproline (omega=180) = [protein]-peptidylproline (omega=0)</text>
        <dbReference type="Rhea" id="RHEA:16237"/>
        <dbReference type="Rhea" id="RHEA-COMP:10747"/>
        <dbReference type="Rhea" id="RHEA-COMP:10748"/>
        <dbReference type="ChEBI" id="CHEBI:83833"/>
        <dbReference type="ChEBI" id="CHEBI:83834"/>
        <dbReference type="EC" id="5.2.1.8"/>
    </reaction>
</comment>
<dbReference type="OrthoDB" id="9807797at2"/>
<accession>A0A3M0GQM9</accession>
<organism evidence="5 6">
    <name type="scientific">Dokdonia sinensis</name>
    <dbReference type="NCBI Taxonomy" id="2479847"/>
    <lineage>
        <taxon>Bacteria</taxon>
        <taxon>Pseudomonadati</taxon>
        <taxon>Bacteroidota</taxon>
        <taxon>Flavobacteriia</taxon>
        <taxon>Flavobacteriales</taxon>
        <taxon>Flavobacteriaceae</taxon>
        <taxon>Dokdonia</taxon>
    </lineage>
</organism>